<evidence type="ECO:0000256" key="3">
    <source>
        <dbReference type="ARBA" id="ARBA00022645"/>
    </source>
</evidence>
<evidence type="ECO:0000256" key="7">
    <source>
        <dbReference type="SAM" id="SignalP"/>
    </source>
</evidence>
<dbReference type="OMA" id="FYCETGY"/>
<reference evidence="8 9" key="1">
    <citation type="journal article" date="2013" name="PLoS Genet.">
        <title>Genomic mechanisms accounting for the adaptation to parasitism in nematode-trapping fungi.</title>
        <authorList>
            <person name="Meerupati T."/>
            <person name="Andersson K.M."/>
            <person name="Friman E."/>
            <person name="Kumar D."/>
            <person name="Tunlid A."/>
            <person name="Ahren D."/>
        </authorList>
    </citation>
    <scope>NUCLEOTIDE SEQUENCE [LARGE SCALE GENOMIC DNA]</scope>
    <source>
        <strain evidence="8 9">CBS 200.50</strain>
    </source>
</reference>
<organism evidence="8 9">
    <name type="scientific">Dactylellina haptotyla (strain CBS 200.50)</name>
    <name type="common">Nematode-trapping fungus</name>
    <name type="synonym">Monacrosporium haptotylum</name>
    <dbReference type="NCBI Taxonomy" id="1284197"/>
    <lineage>
        <taxon>Eukaryota</taxon>
        <taxon>Fungi</taxon>
        <taxon>Dikarya</taxon>
        <taxon>Ascomycota</taxon>
        <taxon>Pezizomycotina</taxon>
        <taxon>Orbiliomycetes</taxon>
        <taxon>Orbiliales</taxon>
        <taxon>Orbiliaceae</taxon>
        <taxon>Dactylellina</taxon>
    </lineage>
</organism>
<name>S8AJL7_DACHA</name>
<evidence type="ECO:0000256" key="2">
    <source>
        <dbReference type="ARBA" id="ARBA00012446"/>
    </source>
</evidence>
<evidence type="ECO:0000313" key="9">
    <source>
        <dbReference type="Proteomes" id="UP000015100"/>
    </source>
</evidence>
<dbReference type="GO" id="GO:0000324">
    <property type="term" value="C:fungal-type vacuole"/>
    <property type="evidence" value="ECO:0007669"/>
    <property type="project" value="TreeGrafter"/>
</dbReference>
<protein>
    <recommendedName>
        <fullName evidence="2">carboxypeptidase C</fullName>
        <ecNumber evidence="2">3.4.16.5</ecNumber>
    </recommendedName>
</protein>
<dbReference type="Gene3D" id="1.10.287.410">
    <property type="match status" value="1"/>
</dbReference>
<keyword evidence="3" id="KW-0121">Carboxypeptidase</keyword>
<keyword evidence="5" id="KW-0378">Hydrolase</keyword>
<dbReference type="PRINTS" id="PR00724">
    <property type="entry name" value="CRBOXYPTASEC"/>
</dbReference>
<gene>
    <name evidence="8" type="ORF">H072_2921</name>
</gene>
<dbReference type="PANTHER" id="PTHR11802:SF113">
    <property type="entry name" value="SERINE CARBOXYPEPTIDASE CTSA-4.1"/>
    <property type="match status" value="1"/>
</dbReference>
<dbReference type="Gene3D" id="3.40.50.1820">
    <property type="entry name" value="alpha/beta hydrolase"/>
    <property type="match status" value="1"/>
</dbReference>
<keyword evidence="9" id="KW-1185">Reference proteome</keyword>
<dbReference type="eggNOG" id="KOG1282">
    <property type="taxonomic scope" value="Eukaryota"/>
</dbReference>
<feature type="signal peptide" evidence="7">
    <location>
        <begin position="1"/>
        <end position="18"/>
    </location>
</feature>
<dbReference type="InterPro" id="IPR033124">
    <property type="entry name" value="Ser_caboxypep_his_AS"/>
</dbReference>
<sequence>MRSLTILCTAILSTLAAAQTGRQQVIAREFMPWDFHIHGNKQGPHARRSDDYLNDYSLRGRSVDPSKLGVDNVKQFSGYLDNNATDKHLFYWFFESRNDPKNDPVILWLSGGPGVDSITRVFSNMGPGRFTMDGKLGPNPTAWNSNASIIFLDQPVNTGFSYSESQTVSTIAAGKDVYALLTLFFEQHPEYRKQHFHITGASYAGHWVPGFAYEILSHPHRNINLKSISIGNGLTDPKTQFKAMQPMACGGGEVDAVLSPALCDKMKEDSKRCQTMIERCYETTQKKACRDATLFCEGKLLGTVKTNKWSIYDLRHRKGDPSNHPEGKYVQKFLKNSDVLATLGVERFHAYRPSSTEVMRAFVGAGDKMLPYQKFIPEILKKIPIMVYAGDKDYICNWLGVRDWTEQLEWSGKEEYNRVGLKAWKLRGKEVGKMKNAGNLSFVRVYDAGHSVPNDQPEAALDMMNSYLKWVQEERK</sequence>
<accession>S8AJL7</accession>
<dbReference type="PROSITE" id="PS00560">
    <property type="entry name" value="CARBOXYPEPT_SER_HIS"/>
    <property type="match status" value="1"/>
</dbReference>
<dbReference type="HOGENOM" id="CLU_008523_10_4_1"/>
<dbReference type="InterPro" id="IPR001563">
    <property type="entry name" value="Peptidase_S10"/>
</dbReference>
<dbReference type="InterPro" id="IPR029058">
    <property type="entry name" value="AB_hydrolase_fold"/>
</dbReference>
<dbReference type="OrthoDB" id="443318at2759"/>
<dbReference type="AlphaFoldDB" id="S8AJL7"/>
<reference evidence="9" key="2">
    <citation type="submission" date="2013-04" db="EMBL/GenBank/DDBJ databases">
        <title>Genomic mechanisms accounting for the adaptation to parasitism in nematode-trapping fungi.</title>
        <authorList>
            <person name="Ahren D.G."/>
        </authorList>
    </citation>
    <scope>NUCLEOTIDE SEQUENCE [LARGE SCALE GENOMIC DNA]</scope>
    <source>
        <strain evidence="9">CBS 200.50</strain>
    </source>
</reference>
<evidence type="ECO:0000256" key="4">
    <source>
        <dbReference type="ARBA" id="ARBA00022670"/>
    </source>
</evidence>
<dbReference type="GO" id="GO:0004185">
    <property type="term" value="F:serine-type carboxypeptidase activity"/>
    <property type="evidence" value="ECO:0007669"/>
    <property type="project" value="UniProtKB-EC"/>
</dbReference>
<dbReference type="PANTHER" id="PTHR11802">
    <property type="entry name" value="SERINE PROTEASE FAMILY S10 SERINE CARBOXYPEPTIDASE"/>
    <property type="match status" value="1"/>
</dbReference>
<keyword evidence="7" id="KW-0732">Signal</keyword>
<keyword evidence="4" id="KW-0645">Protease</keyword>
<dbReference type="SUPFAM" id="SSF53474">
    <property type="entry name" value="alpha/beta-Hydrolases"/>
    <property type="match status" value="1"/>
</dbReference>
<comment type="similarity">
    <text evidence="1">Belongs to the peptidase S10 family.</text>
</comment>
<dbReference type="EMBL" id="AQGS01000089">
    <property type="protein sequence ID" value="EPS43150.1"/>
    <property type="molecule type" value="Genomic_DNA"/>
</dbReference>
<dbReference type="GO" id="GO:0006508">
    <property type="term" value="P:proteolysis"/>
    <property type="evidence" value="ECO:0007669"/>
    <property type="project" value="UniProtKB-KW"/>
</dbReference>
<evidence type="ECO:0000313" key="8">
    <source>
        <dbReference type="EMBL" id="EPS43150.1"/>
    </source>
</evidence>
<dbReference type="EC" id="3.4.16.5" evidence="2"/>
<evidence type="ECO:0000256" key="1">
    <source>
        <dbReference type="ARBA" id="ARBA00009431"/>
    </source>
</evidence>
<proteinExistence type="inferred from homology"/>
<evidence type="ECO:0000256" key="6">
    <source>
        <dbReference type="ARBA" id="ARBA00023180"/>
    </source>
</evidence>
<dbReference type="STRING" id="1284197.S8AJL7"/>
<keyword evidence="6" id="KW-0325">Glycoprotein</keyword>
<dbReference type="Proteomes" id="UP000015100">
    <property type="component" value="Unassembled WGS sequence"/>
</dbReference>
<evidence type="ECO:0000256" key="5">
    <source>
        <dbReference type="ARBA" id="ARBA00022801"/>
    </source>
</evidence>
<dbReference type="Pfam" id="PF00450">
    <property type="entry name" value="Peptidase_S10"/>
    <property type="match status" value="1"/>
</dbReference>
<feature type="chain" id="PRO_5004547823" description="carboxypeptidase C" evidence="7">
    <location>
        <begin position="19"/>
        <end position="476"/>
    </location>
</feature>
<comment type="caution">
    <text evidence="8">The sequence shown here is derived from an EMBL/GenBank/DDBJ whole genome shotgun (WGS) entry which is preliminary data.</text>
</comment>